<keyword evidence="6" id="KW-1185">Reference proteome</keyword>
<feature type="chain" id="PRO_5034162642" description="NodB homology domain-containing protein" evidence="3">
    <location>
        <begin position="24"/>
        <end position="392"/>
    </location>
</feature>
<dbReference type="PROSITE" id="PS51677">
    <property type="entry name" value="NODB"/>
    <property type="match status" value="1"/>
</dbReference>
<evidence type="ECO:0000259" key="4">
    <source>
        <dbReference type="PROSITE" id="PS51677"/>
    </source>
</evidence>
<dbReference type="GO" id="GO:0016020">
    <property type="term" value="C:membrane"/>
    <property type="evidence" value="ECO:0007669"/>
    <property type="project" value="TreeGrafter"/>
</dbReference>
<dbReference type="GO" id="GO:0046872">
    <property type="term" value="F:metal ion binding"/>
    <property type="evidence" value="ECO:0007669"/>
    <property type="project" value="UniProtKB-KW"/>
</dbReference>
<dbReference type="InterPro" id="IPR050248">
    <property type="entry name" value="Polysacc_deacetylase_ArnD"/>
</dbReference>
<reference evidence="5" key="1">
    <citation type="submission" date="2020-12" db="EMBL/GenBank/DDBJ databases">
        <title>Metabolic potential, ecology and presence of endohyphal bacteria is reflected in genomic diversity of Mucoromycotina.</title>
        <authorList>
            <person name="Muszewska A."/>
            <person name="Okrasinska A."/>
            <person name="Steczkiewicz K."/>
            <person name="Drgas O."/>
            <person name="Orlowska M."/>
            <person name="Perlinska-Lenart U."/>
            <person name="Aleksandrzak-Piekarczyk T."/>
            <person name="Szatraj K."/>
            <person name="Zielenkiewicz U."/>
            <person name="Pilsyk S."/>
            <person name="Malc E."/>
            <person name="Mieczkowski P."/>
            <person name="Kruszewska J.S."/>
            <person name="Biernat P."/>
            <person name="Pawlowska J."/>
        </authorList>
    </citation>
    <scope>NUCLEOTIDE SEQUENCE</scope>
    <source>
        <strain evidence="5">WA0000067209</strain>
    </source>
</reference>
<protein>
    <recommendedName>
        <fullName evidence="4">NodB homology domain-containing protein</fullName>
    </recommendedName>
</protein>
<dbReference type="Pfam" id="PF01522">
    <property type="entry name" value="Polysacc_deac_1"/>
    <property type="match status" value="1"/>
</dbReference>
<keyword evidence="1" id="KW-0479">Metal-binding</keyword>
<dbReference type="PANTHER" id="PTHR10587:SF133">
    <property type="entry name" value="CHITIN DEACETYLASE 1-RELATED"/>
    <property type="match status" value="1"/>
</dbReference>
<dbReference type="GO" id="GO:0005975">
    <property type="term" value="P:carbohydrate metabolic process"/>
    <property type="evidence" value="ECO:0007669"/>
    <property type="project" value="InterPro"/>
</dbReference>
<dbReference type="InterPro" id="IPR011330">
    <property type="entry name" value="Glyco_hydro/deAcase_b/a-brl"/>
</dbReference>
<evidence type="ECO:0000313" key="5">
    <source>
        <dbReference type="EMBL" id="KAG2171409.1"/>
    </source>
</evidence>
<evidence type="ECO:0000256" key="2">
    <source>
        <dbReference type="ARBA" id="ARBA00022801"/>
    </source>
</evidence>
<evidence type="ECO:0000313" key="6">
    <source>
        <dbReference type="Proteomes" id="UP000654370"/>
    </source>
</evidence>
<dbReference type="AlphaFoldDB" id="A0A8H7PD08"/>
<dbReference type="GO" id="GO:0004099">
    <property type="term" value="F:chitin deacetylase activity"/>
    <property type="evidence" value="ECO:0007669"/>
    <property type="project" value="UniProtKB-ARBA"/>
</dbReference>
<keyword evidence="3" id="KW-0732">Signal</keyword>
<comment type="caution">
    <text evidence="5">The sequence shown here is derived from an EMBL/GenBank/DDBJ whole genome shotgun (WGS) entry which is preliminary data.</text>
</comment>
<dbReference type="GO" id="GO:0009272">
    <property type="term" value="P:fungal-type cell wall biogenesis"/>
    <property type="evidence" value="ECO:0007669"/>
    <property type="project" value="UniProtKB-ARBA"/>
</dbReference>
<dbReference type="SUPFAM" id="SSF88713">
    <property type="entry name" value="Glycoside hydrolase/deacetylase"/>
    <property type="match status" value="1"/>
</dbReference>
<dbReference type="PANTHER" id="PTHR10587">
    <property type="entry name" value="GLYCOSYL TRANSFERASE-RELATED"/>
    <property type="match status" value="1"/>
</dbReference>
<feature type="signal peptide" evidence="3">
    <location>
        <begin position="1"/>
        <end position="23"/>
    </location>
</feature>
<dbReference type="InterPro" id="IPR002509">
    <property type="entry name" value="NODB_dom"/>
</dbReference>
<sequence length="392" mass="41517">MKFSSVLAVIGPIMAFSSTLVLAQGEAENIAVPKKAEWTAQVNMAAVPKIPVRPIGSGVCANPKCDGTDNDKCFESCGNSPTSEDIYGCPAAKQWSLTFDDGPSNYTRELLDMLDKTNIKVTFCVMGAHVKQFPDIVKRAYDSGHQIASHTYSHPHLMSLSNEEIIAEMKATEEAIVDAIGVKPKYMRPPFGEADERVKGLMKAMGYKILLWNADPTDYNIYKEPNAGSKIQATFHSAVTGVDTGLNLHDDPGFISLQHDLYAESIAEVPNIIKLLQESQFQLMTSAQCIGDSYPYQGEAPNAAAAPAAPVAPASDDAYNAAAVNGTVNASDVSSSAAPLSTGLDALSSSKAAASAAPTSKKIAHKESGASMTSVSLLLGIFSVFSAAFNLL</sequence>
<organism evidence="5 6">
    <name type="scientific">Mortierella isabellina</name>
    <name type="common">Filamentous fungus</name>
    <name type="synonym">Umbelopsis isabellina</name>
    <dbReference type="NCBI Taxonomy" id="91625"/>
    <lineage>
        <taxon>Eukaryota</taxon>
        <taxon>Fungi</taxon>
        <taxon>Fungi incertae sedis</taxon>
        <taxon>Mucoromycota</taxon>
        <taxon>Mucoromycotina</taxon>
        <taxon>Umbelopsidomycetes</taxon>
        <taxon>Umbelopsidales</taxon>
        <taxon>Umbelopsidaceae</taxon>
        <taxon>Umbelopsis</taxon>
    </lineage>
</organism>
<dbReference type="Gene3D" id="3.20.20.370">
    <property type="entry name" value="Glycoside hydrolase/deacetylase"/>
    <property type="match status" value="1"/>
</dbReference>
<proteinExistence type="predicted"/>
<feature type="domain" description="NodB homology" evidence="4">
    <location>
        <begin position="93"/>
        <end position="284"/>
    </location>
</feature>
<evidence type="ECO:0000256" key="1">
    <source>
        <dbReference type="ARBA" id="ARBA00022723"/>
    </source>
</evidence>
<dbReference type="EMBL" id="JAEPQZ010000021">
    <property type="protein sequence ID" value="KAG2171409.1"/>
    <property type="molecule type" value="Genomic_DNA"/>
</dbReference>
<accession>A0A8H7PD08</accession>
<gene>
    <name evidence="5" type="ORF">INT43_009070</name>
</gene>
<evidence type="ECO:0000256" key="3">
    <source>
        <dbReference type="SAM" id="SignalP"/>
    </source>
</evidence>
<dbReference type="Proteomes" id="UP000654370">
    <property type="component" value="Unassembled WGS sequence"/>
</dbReference>
<dbReference type="OrthoDB" id="407355at2759"/>
<keyword evidence="2" id="KW-0378">Hydrolase</keyword>
<name>A0A8H7PD08_MORIS</name>